<name>A0A4R6J9D7_9ACTN</name>
<gene>
    <name evidence="9" type="ORF">C8E87_7671</name>
</gene>
<evidence type="ECO:0000256" key="4">
    <source>
        <dbReference type="ARBA" id="ARBA00022692"/>
    </source>
</evidence>
<dbReference type="PANTHER" id="PTHR47371">
    <property type="entry name" value="LIPOTEICHOIC ACID SYNTHASE"/>
    <property type="match status" value="1"/>
</dbReference>
<comment type="caution">
    <text evidence="9">The sequence shown here is derived from an EMBL/GenBank/DDBJ whole genome shotgun (WGS) entry which is preliminary data.</text>
</comment>
<evidence type="ECO:0000256" key="5">
    <source>
        <dbReference type="ARBA" id="ARBA00022989"/>
    </source>
</evidence>
<comment type="subcellular location">
    <subcellularLocation>
        <location evidence="1">Cell membrane</location>
        <topology evidence="1">Multi-pass membrane protein</topology>
    </subcellularLocation>
</comment>
<dbReference type="InterPro" id="IPR050448">
    <property type="entry name" value="OpgB/LTA_synthase_biosynth"/>
</dbReference>
<dbReference type="Proteomes" id="UP000294901">
    <property type="component" value="Unassembled WGS sequence"/>
</dbReference>
<feature type="transmembrane region" description="Helical" evidence="7">
    <location>
        <begin position="161"/>
        <end position="181"/>
    </location>
</feature>
<keyword evidence="6 7" id="KW-0472">Membrane</keyword>
<keyword evidence="4 7" id="KW-0812">Transmembrane</keyword>
<comment type="pathway">
    <text evidence="2">Cell wall biogenesis; lipoteichoic acid biosynthesis.</text>
</comment>
<dbReference type="EMBL" id="SNWR01000002">
    <property type="protein sequence ID" value="TDO32219.1"/>
    <property type="molecule type" value="Genomic_DNA"/>
</dbReference>
<sequence>MPASFRRVSALLLTVLAAALIVAALVVPEAIARREHGAFVPGAFLRFPIEVILFGAVVFALPVRWRRRFAVLFGLGVGLLVIIKAAHIGYRSVLGRKFDPVVDIPLLGDGYNAVTETDGRTTANLYVAGAVIGTIVVFAVLVAASVRLSRVFEGRALPTRRILVGLSAVWVALALSGVALFPNAPVASDSALTLLKSTVRKVPATIRDEREFAAAVRHDPYASVPRADLVSGLRGKDVIIGVVESFGRSSLTDPGMSAIVNPALDAAQARLQAAGFHARTGWLTSSTFGGGSWLAHGSFQSGLWITSQRRYDGMVTGDRLTLTRAFKDAGWQTAGIEPGNTKDWPEADFYGYDRVLDSRTMGYKGPKFGWSRIPDQYVLNTFQEQVYATRTKPLMAEISLTSSHAPWTHVPSMIPWNTIGDGKVYGPQAASAPSRSELWADKVKTRAAYARTVAYSVEALTTWAADHAGKNTVLIMFGDHQPMARVSGPRAGYDVPVSVIAQDPAVLDRIAAWNWTDGLKPAGAPVWRMDEFRNKFFAAYGRPGLNVSAARSR</sequence>
<dbReference type="AlphaFoldDB" id="A0A4R6J9D7"/>
<dbReference type="OrthoDB" id="1376015at2"/>
<dbReference type="InterPro" id="IPR017850">
    <property type="entry name" value="Alkaline_phosphatase_core_sf"/>
</dbReference>
<evidence type="ECO:0000256" key="7">
    <source>
        <dbReference type="SAM" id="Phobius"/>
    </source>
</evidence>
<evidence type="ECO:0000256" key="2">
    <source>
        <dbReference type="ARBA" id="ARBA00004936"/>
    </source>
</evidence>
<accession>A0A4R6J9D7</accession>
<evidence type="ECO:0000256" key="3">
    <source>
        <dbReference type="ARBA" id="ARBA00022475"/>
    </source>
</evidence>
<reference evidence="9 10" key="1">
    <citation type="submission" date="2019-03" db="EMBL/GenBank/DDBJ databases">
        <title>Sequencing the genomes of 1000 actinobacteria strains.</title>
        <authorList>
            <person name="Klenk H.-P."/>
        </authorList>
    </citation>
    <scope>NUCLEOTIDE SEQUENCE [LARGE SCALE GENOMIC DNA]</scope>
    <source>
        <strain evidence="9 10">DSM 43805</strain>
    </source>
</reference>
<dbReference type="RefSeq" id="WP_133878216.1">
    <property type="nucleotide sequence ID" value="NZ_BOMD01000044.1"/>
</dbReference>
<dbReference type="GO" id="GO:0005886">
    <property type="term" value="C:plasma membrane"/>
    <property type="evidence" value="ECO:0007669"/>
    <property type="project" value="UniProtKB-SubCell"/>
</dbReference>
<dbReference type="SUPFAM" id="SSF53649">
    <property type="entry name" value="Alkaline phosphatase-like"/>
    <property type="match status" value="1"/>
</dbReference>
<feature type="domain" description="Sulfatase N-terminal" evidence="8">
    <location>
        <begin position="238"/>
        <end position="484"/>
    </location>
</feature>
<organism evidence="9 10">
    <name type="scientific">Paractinoplanes brasiliensis</name>
    <dbReference type="NCBI Taxonomy" id="52695"/>
    <lineage>
        <taxon>Bacteria</taxon>
        <taxon>Bacillati</taxon>
        <taxon>Actinomycetota</taxon>
        <taxon>Actinomycetes</taxon>
        <taxon>Micromonosporales</taxon>
        <taxon>Micromonosporaceae</taxon>
        <taxon>Paractinoplanes</taxon>
    </lineage>
</organism>
<feature type="transmembrane region" description="Helical" evidence="7">
    <location>
        <begin position="125"/>
        <end position="149"/>
    </location>
</feature>
<proteinExistence type="predicted"/>
<keyword evidence="10" id="KW-1185">Reference proteome</keyword>
<dbReference type="Pfam" id="PF00884">
    <property type="entry name" value="Sulfatase"/>
    <property type="match status" value="1"/>
</dbReference>
<evidence type="ECO:0000256" key="1">
    <source>
        <dbReference type="ARBA" id="ARBA00004651"/>
    </source>
</evidence>
<dbReference type="Gene3D" id="3.40.720.10">
    <property type="entry name" value="Alkaline Phosphatase, subunit A"/>
    <property type="match status" value="1"/>
</dbReference>
<keyword evidence="3" id="KW-1003">Cell membrane</keyword>
<evidence type="ECO:0000259" key="8">
    <source>
        <dbReference type="Pfam" id="PF00884"/>
    </source>
</evidence>
<dbReference type="GO" id="GO:0016740">
    <property type="term" value="F:transferase activity"/>
    <property type="evidence" value="ECO:0007669"/>
    <property type="project" value="UniProtKB-KW"/>
</dbReference>
<keyword evidence="5 7" id="KW-1133">Transmembrane helix</keyword>
<dbReference type="PANTHER" id="PTHR47371:SF3">
    <property type="entry name" value="PHOSPHOGLYCEROL TRANSFERASE I"/>
    <property type="match status" value="1"/>
</dbReference>
<evidence type="ECO:0000313" key="10">
    <source>
        <dbReference type="Proteomes" id="UP000294901"/>
    </source>
</evidence>
<evidence type="ECO:0000313" key="9">
    <source>
        <dbReference type="EMBL" id="TDO32219.1"/>
    </source>
</evidence>
<keyword evidence="9" id="KW-0808">Transferase</keyword>
<dbReference type="InterPro" id="IPR000917">
    <property type="entry name" value="Sulfatase_N"/>
</dbReference>
<feature type="transmembrane region" description="Helical" evidence="7">
    <location>
        <begin position="42"/>
        <end position="62"/>
    </location>
</feature>
<protein>
    <submittedName>
        <fullName evidence="9">Phosphoglycerol transferase MdoB-like AlkP superfamily enzyme</fullName>
    </submittedName>
</protein>
<feature type="transmembrane region" description="Helical" evidence="7">
    <location>
        <begin position="69"/>
        <end position="90"/>
    </location>
</feature>
<evidence type="ECO:0000256" key="6">
    <source>
        <dbReference type="ARBA" id="ARBA00023136"/>
    </source>
</evidence>